<dbReference type="EMBL" id="LTBC01000024">
    <property type="protein sequence ID" value="KYH30660.1"/>
    <property type="molecule type" value="Genomic_DNA"/>
</dbReference>
<accession>A0A151ASV9</accession>
<gene>
    <name evidence="2" type="ORF">MOMUL_29930</name>
</gene>
<sequence>MNPEKRELALAFALGLCAGPCYLVAGPERFLTWYAVVLGGGIFSTAFWLKEISPSKAACLVWLVWPLAMLAGAAASLLVCLAILSKGGASAPCMTFLFSP</sequence>
<name>A0A151ASV9_9FIRM</name>
<comment type="caution">
    <text evidence="2">The sequence shown here is derived from an EMBL/GenBank/DDBJ whole genome shotgun (WGS) entry which is preliminary data.</text>
</comment>
<keyword evidence="3" id="KW-1185">Reference proteome</keyword>
<dbReference type="PATRIC" id="fig|1122241.3.peg.3188"/>
<organism evidence="2 3">
    <name type="scientific">Moorella mulderi DSM 14980</name>
    <dbReference type="NCBI Taxonomy" id="1122241"/>
    <lineage>
        <taxon>Bacteria</taxon>
        <taxon>Bacillati</taxon>
        <taxon>Bacillota</taxon>
        <taxon>Clostridia</taxon>
        <taxon>Neomoorellales</taxon>
        <taxon>Neomoorellaceae</taxon>
        <taxon>Neomoorella</taxon>
    </lineage>
</organism>
<dbReference type="RefSeq" id="WP_062286113.1">
    <property type="nucleotide sequence ID" value="NZ_LTBC01000024.1"/>
</dbReference>
<keyword evidence="1" id="KW-0472">Membrane</keyword>
<evidence type="ECO:0000256" key="1">
    <source>
        <dbReference type="SAM" id="Phobius"/>
    </source>
</evidence>
<dbReference type="Proteomes" id="UP000075670">
    <property type="component" value="Unassembled WGS sequence"/>
</dbReference>
<evidence type="ECO:0000313" key="2">
    <source>
        <dbReference type="EMBL" id="KYH30660.1"/>
    </source>
</evidence>
<keyword evidence="1" id="KW-1133">Transmembrane helix</keyword>
<keyword evidence="1" id="KW-0812">Transmembrane</keyword>
<reference evidence="2 3" key="1">
    <citation type="submission" date="2016-02" db="EMBL/GenBank/DDBJ databases">
        <title>Genome sequence of Moorella mulderi DSM 14980.</title>
        <authorList>
            <person name="Poehlein A."/>
            <person name="Daniel R."/>
        </authorList>
    </citation>
    <scope>NUCLEOTIDE SEQUENCE [LARGE SCALE GENOMIC DNA]</scope>
    <source>
        <strain evidence="2 3">DSM 14980</strain>
    </source>
</reference>
<evidence type="ECO:0000313" key="3">
    <source>
        <dbReference type="Proteomes" id="UP000075670"/>
    </source>
</evidence>
<proteinExistence type="predicted"/>
<dbReference type="AlphaFoldDB" id="A0A151ASV9"/>
<protein>
    <submittedName>
        <fullName evidence="2">Uncharacterized protein</fullName>
    </submittedName>
</protein>
<feature type="transmembrane region" description="Helical" evidence="1">
    <location>
        <begin position="33"/>
        <end position="49"/>
    </location>
</feature>
<feature type="transmembrane region" description="Helical" evidence="1">
    <location>
        <begin position="61"/>
        <end position="84"/>
    </location>
</feature>
<dbReference type="OrthoDB" id="1727155at2"/>